<evidence type="ECO:0000313" key="1">
    <source>
        <dbReference type="EMBL" id="KAF3540620.1"/>
    </source>
</evidence>
<name>A0A8S9QH93_BRACR</name>
<evidence type="ECO:0000313" key="2">
    <source>
        <dbReference type="Proteomes" id="UP000712600"/>
    </source>
</evidence>
<dbReference type="EMBL" id="QGKX02001290">
    <property type="protein sequence ID" value="KAF3540620.1"/>
    <property type="molecule type" value="Genomic_DNA"/>
</dbReference>
<dbReference type="AlphaFoldDB" id="A0A8S9QH93"/>
<proteinExistence type="predicted"/>
<sequence>MSLYRQVLQLLLQHDPDHFQELLSLSIRSAYVSLSLYRLIYSYLIVILHVPETLVSKATCMDIFHNNKCNFPFLVYTTPAQHLDSTWSSPLNPTSASATTSATTSGQTSYIFNLPLLALCADQAQHSSGSATTFLTWKLSYQMCFSPPRDVHHTMLFSPMRYASSVPEYHHSPPA</sequence>
<protein>
    <submittedName>
        <fullName evidence="1">Uncharacterized protein</fullName>
    </submittedName>
</protein>
<accession>A0A8S9QH93</accession>
<comment type="caution">
    <text evidence="1">The sequence shown here is derived from an EMBL/GenBank/DDBJ whole genome shotgun (WGS) entry which is preliminary data.</text>
</comment>
<reference evidence="1" key="1">
    <citation type="submission" date="2019-12" db="EMBL/GenBank/DDBJ databases">
        <title>Genome sequencing and annotation of Brassica cretica.</title>
        <authorList>
            <person name="Studholme D.J."/>
            <person name="Sarris P."/>
        </authorList>
    </citation>
    <scope>NUCLEOTIDE SEQUENCE</scope>
    <source>
        <strain evidence="1">PFS-109/04</strain>
        <tissue evidence="1">Leaf</tissue>
    </source>
</reference>
<dbReference type="Proteomes" id="UP000712600">
    <property type="component" value="Unassembled WGS sequence"/>
</dbReference>
<gene>
    <name evidence="1" type="ORF">F2Q69_00023901</name>
</gene>
<organism evidence="1 2">
    <name type="scientific">Brassica cretica</name>
    <name type="common">Mustard</name>
    <dbReference type="NCBI Taxonomy" id="69181"/>
    <lineage>
        <taxon>Eukaryota</taxon>
        <taxon>Viridiplantae</taxon>
        <taxon>Streptophyta</taxon>
        <taxon>Embryophyta</taxon>
        <taxon>Tracheophyta</taxon>
        <taxon>Spermatophyta</taxon>
        <taxon>Magnoliopsida</taxon>
        <taxon>eudicotyledons</taxon>
        <taxon>Gunneridae</taxon>
        <taxon>Pentapetalae</taxon>
        <taxon>rosids</taxon>
        <taxon>malvids</taxon>
        <taxon>Brassicales</taxon>
        <taxon>Brassicaceae</taxon>
        <taxon>Brassiceae</taxon>
        <taxon>Brassica</taxon>
    </lineage>
</organism>